<protein>
    <recommendedName>
        <fullName evidence="6">Arrestin C-terminal-like domain-containing protein</fullName>
    </recommendedName>
</protein>
<dbReference type="PANTHER" id="PTHR11188:SF17">
    <property type="entry name" value="FI21816P1"/>
    <property type="match status" value="1"/>
</dbReference>
<feature type="region of interest" description="Disordered" evidence="1">
    <location>
        <begin position="443"/>
        <end position="565"/>
    </location>
</feature>
<dbReference type="InterPro" id="IPR050357">
    <property type="entry name" value="Arrestin_domain-protein"/>
</dbReference>
<organism evidence="4 5">
    <name type="scientific">Hesseltinella vesiculosa</name>
    <dbReference type="NCBI Taxonomy" id="101127"/>
    <lineage>
        <taxon>Eukaryota</taxon>
        <taxon>Fungi</taxon>
        <taxon>Fungi incertae sedis</taxon>
        <taxon>Mucoromycota</taxon>
        <taxon>Mucoromycotina</taxon>
        <taxon>Mucoromycetes</taxon>
        <taxon>Mucorales</taxon>
        <taxon>Cunninghamellaceae</taxon>
        <taxon>Hesseltinella</taxon>
    </lineage>
</organism>
<feature type="compositionally biased region" description="Low complexity" evidence="1">
    <location>
        <begin position="477"/>
        <end position="498"/>
    </location>
</feature>
<feature type="compositionally biased region" description="Low complexity" evidence="1">
    <location>
        <begin position="353"/>
        <end position="363"/>
    </location>
</feature>
<gene>
    <name evidence="4" type="ORF">DM01DRAFT_1300819</name>
</gene>
<dbReference type="SUPFAM" id="SSF81296">
    <property type="entry name" value="E set domains"/>
    <property type="match status" value="1"/>
</dbReference>
<comment type="caution">
    <text evidence="4">The sequence shown here is derived from an EMBL/GenBank/DDBJ whole genome shotgun (WGS) entry which is preliminary data.</text>
</comment>
<evidence type="ECO:0000313" key="5">
    <source>
        <dbReference type="Proteomes" id="UP000242146"/>
    </source>
</evidence>
<dbReference type="GO" id="GO:0015031">
    <property type="term" value="P:protein transport"/>
    <property type="evidence" value="ECO:0007669"/>
    <property type="project" value="TreeGrafter"/>
</dbReference>
<proteinExistence type="predicted"/>
<evidence type="ECO:0000313" key="4">
    <source>
        <dbReference type="EMBL" id="ORX59495.1"/>
    </source>
</evidence>
<name>A0A1X2GQZ7_9FUNG</name>
<feature type="compositionally biased region" description="Pro residues" evidence="1">
    <location>
        <begin position="526"/>
        <end position="539"/>
    </location>
</feature>
<dbReference type="InterPro" id="IPR014756">
    <property type="entry name" value="Ig_E-set"/>
</dbReference>
<dbReference type="Pfam" id="PF00339">
    <property type="entry name" value="Arrestin_N"/>
    <property type="match status" value="1"/>
</dbReference>
<dbReference type="InterPro" id="IPR011021">
    <property type="entry name" value="Arrestin-like_N"/>
</dbReference>
<dbReference type="STRING" id="101127.A0A1X2GQZ7"/>
<dbReference type="GO" id="GO:0005737">
    <property type="term" value="C:cytoplasm"/>
    <property type="evidence" value="ECO:0007669"/>
    <property type="project" value="TreeGrafter"/>
</dbReference>
<dbReference type="Pfam" id="PF02752">
    <property type="entry name" value="Arrestin_C"/>
    <property type="match status" value="1"/>
</dbReference>
<dbReference type="OrthoDB" id="7785529at2759"/>
<dbReference type="Proteomes" id="UP000242146">
    <property type="component" value="Unassembled WGS sequence"/>
</dbReference>
<sequence length="593" mass="66744">MHMRSRSRNKTNKAIDIRLNEEKFYFPGETIKGSVLVHPKNPTKTNHIIVRFIGQVHVSIKDKETIQLFYNSRQIPVSADEGKSTVLDAKLHSFPFEFKVPEDLPSTMEFDKRKTKIKYTLTAIHNRPMVPESLCAKVTYTVPILELIDVTSAQFTKSQDKSMDVLLPGIKYNQKCQLSMSIPRYGYTRGETVPLKIVINHFEPYSQPGALDVEMVRTVEIRTQKITSSTEDILKTMSHDVNIIGPYNFSQSMTVQWMIPTSTPPTIRYKDKTLHIHYKIRIRVQLATAKSKVPQTSTMEMPFVVGTWPRADVPIDDDDDGLVEMFGETMLSDDDDDEVNDLLDDKRYSIVSSTSLTKSSKPSDVVRSNSTMSHQSYGSISSRQSTHSLENLSRLSAGAGAGVATNIAPPSLAPIYQNHHLNRSSSTPDLLNNTTTHNQQHYYSQHGSMSQLHHPPAQPHSSQQPTYPYYDEYYGNQSTGYYGYYQPQQPQMQGTPSSNHQPPPLPAPVMDDVPTKVLEPITPSQPSRPSPPPPAPPPSTSISTNLAMNLYLSDDDDDDSDDDGDLLALIEKKKKQALREMRQRQQAMSPVHE</sequence>
<feature type="compositionally biased region" description="Acidic residues" evidence="1">
    <location>
        <begin position="553"/>
        <end position="565"/>
    </location>
</feature>
<evidence type="ECO:0000259" key="2">
    <source>
        <dbReference type="Pfam" id="PF00339"/>
    </source>
</evidence>
<evidence type="ECO:0000256" key="1">
    <source>
        <dbReference type="SAM" id="MobiDB-lite"/>
    </source>
</evidence>
<feature type="region of interest" description="Disordered" evidence="1">
    <location>
        <begin position="353"/>
        <end position="387"/>
    </location>
</feature>
<dbReference type="PANTHER" id="PTHR11188">
    <property type="entry name" value="ARRESTIN DOMAIN CONTAINING PROTEIN"/>
    <property type="match status" value="1"/>
</dbReference>
<feature type="domain" description="Arrestin-like N-terminal" evidence="2">
    <location>
        <begin position="16"/>
        <end position="142"/>
    </location>
</feature>
<evidence type="ECO:0008006" key="6">
    <source>
        <dbReference type="Google" id="ProtNLM"/>
    </source>
</evidence>
<evidence type="ECO:0000259" key="3">
    <source>
        <dbReference type="Pfam" id="PF02752"/>
    </source>
</evidence>
<dbReference type="InterPro" id="IPR014752">
    <property type="entry name" value="Arrestin-like_C"/>
</dbReference>
<dbReference type="EMBL" id="MCGT01000005">
    <property type="protein sequence ID" value="ORX59495.1"/>
    <property type="molecule type" value="Genomic_DNA"/>
</dbReference>
<dbReference type="Gene3D" id="2.60.40.640">
    <property type="match status" value="2"/>
</dbReference>
<reference evidence="4 5" key="1">
    <citation type="submission" date="2016-07" db="EMBL/GenBank/DDBJ databases">
        <title>Pervasive Adenine N6-methylation of Active Genes in Fungi.</title>
        <authorList>
            <consortium name="DOE Joint Genome Institute"/>
            <person name="Mondo S.J."/>
            <person name="Dannebaum R.O."/>
            <person name="Kuo R.C."/>
            <person name="Labutti K."/>
            <person name="Haridas S."/>
            <person name="Kuo A."/>
            <person name="Salamov A."/>
            <person name="Ahrendt S.R."/>
            <person name="Lipzen A."/>
            <person name="Sullivan W."/>
            <person name="Andreopoulos W.B."/>
            <person name="Clum A."/>
            <person name="Lindquist E."/>
            <person name="Daum C."/>
            <person name="Ramamoorthy G.K."/>
            <person name="Gryganskyi A."/>
            <person name="Culley D."/>
            <person name="Magnuson J.K."/>
            <person name="James T.Y."/>
            <person name="O'Malley M.A."/>
            <person name="Stajich J.E."/>
            <person name="Spatafora J.W."/>
            <person name="Visel A."/>
            <person name="Grigoriev I.V."/>
        </authorList>
    </citation>
    <scope>NUCLEOTIDE SEQUENCE [LARGE SCALE GENOMIC DNA]</scope>
    <source>
        <strain evidence="4 5">NRRL 3301</strain>
    </source>
</reference>
<dbReference type="AlphaFoldDB" id="A0A1X2GQZ7"/>
<feature type="compositionally biased region" description="Low complexity" evidence="1">
    <location>
        <begin position="450"/>
        <end position="465"/>
    </location>
</feature>
<feature type="domain" description="Arrestin C-terminal-like" evidence="3">
    <location>
        <begin position="175"/>
        <end position="309"/>
    </location>
</feature>
<keyword evidence="5" id="KW-1185">Reference proteome</keyword>
<accession>A0A1X2GQZ7</accession>
<feature type="compositionally biased region" description="Polar residues" evidence="1">
    <location>
        <begin position="366"/>
        <end position="387"/>
    </location>
</feature>
<dbReference type="InterPro" id="IPR011022">
    <property type="entry name" value="Arrestin_C-like"/>
</dbReference>